<proteinExistence type="predicted"/>
<dbReference type="Proteomes" id="UP000675781">
    <property type="component" value="Unassembled WGS sequence"/>
</dbReference>
<accession>A0A941IS12</accession>
<protein>
    <submittedName>
        <fullName evidence="1">Uncharacterized protein</fullName>
    </submittedName>
</protein>
<comment type="caution">
    <text evidence="1">The sequence shown here is derived from an EMBL/GenBank/DDBJ whole genome shotgun (WGS) entry which is preliminary data.</text>
</comment>
<dbReference type="RefSeq" id="WP_212533851.1">
    <property type="nucleotide sequence ID" value="NZ_JAGSOG010000444.1"/>
</dbReference>
<organism evidence="1 2">
    <name type="scientific">Actinospica durhamensis</name>
    <dbReference type="NCBI Taxonomy" id="1508375"/>
    <lineage>
        <taxon>Bacteria</taxon>
        <taxon>Bacillati</taxon>
        <taxon>Actinomycetota</taxon>
        <taxon>Actinomycetes</taxon>
        <taxon>Catenulisporales</taxon>
        <taxon>Actinospicaceae</taxon>
        <taxon>Actinospica</taxon>
    </lineage>
</organism>
<sequence>MNIFEEVLDEWDLDERWRPMVERLAERTRRPGHQGEQLERCAIEAVVEEGNGQNAETPVLVWRDIKGGFTVGAVLTGDSIACGTLNGHCPDDLYGADLTWASYRLEAGESTAVFADFFADWLVNMSKVPARKILKRRRAFFKANMDRFRWENAFPVRVRGEVGPATTIMPAAAFRSDDRIITFAATERIAIPGRIYNPEPDPARESELTETQRTLLDCLYSRHADGWIRQRRIENVLRRPPQSWTVPFVVELAGEYVLEIVESIRSALAELDVSGSLQRAEYGRYVAGVPWHFKQVERRVISYWALYYRDAYPVYADYPGGALVESMRSAAFEFSGRRIPSTAPAGSRRR</sequence>
<evidence type="ECO:0000313" key="2">
    <source>
        <dbReference type="Proteomes" id="UP000675781"/>
    </source>
</evidence>
<keyword evidence="2" id="KW-1185">Reference proteome</keyword>
<name>A0A941IS12_9ACTN</name>
<dbReference type="EMBL" id="JAGSOG010000444">
    <property type="protein sequence ID" value="MBR7839415.1"/>
    <property type="molecule type" value="Genomic_DNA"/>
</dbReference>
<evidence type="ECO:0000313" key="1">
    <source>
        <dbReference type="EMBL" id="MBR7839415.1"/>
    </source>
</evidence>
<gene>
    <name evidence="1" type="ORF">KDL01_39515</name>
</gene>
<dbReference type="AlphaFoldDB" id="A0A941IS12"/>
<reference evidence="1" key="1">
    <citation type="submission" date="2021-04" db="EMBL/GenBank/DDBJ databases">
        <title>Genome based classification of Actinospica acidithermotolerans sp. nov., an actinobacterium isolated from an Indonesian hot spring.</title>
        <authorList>
            <person name="Kusuma A.B."/>
            <person name="Putra K.E."/>
            <person name="Nafisah S."/>
            <person name="Loh J."/>
            <person name="Nouioui I."/>
            <person name="Goodfellow M."/>
        </authorList>
    </citation>
    <scope>NUCLEOTIDE SEQUENCE</scope>
    <source>
        <strain evidence="1">CSCA 57</strain>
    </source>
</reference>